<evidence type="ECO:0008006" key="4">
    <source>
        <dbReference type="Google" id="ProtNLM"/>
    </source>
</evidence>
<evidence type="ECO:0000313" key="3">
    <source>
        <dbReference type="Proteomes" id="UP000076798"/>
    </source>
</evidence>
<evidence type="ECO:0000313" key="2">
    <source>
        <dbReference type="EMBL" id="KZT37861.1"/>
    </source>
</evidence>
<feature type="non-terminal residue" evidence="2">
    <location>
        <position position="430"/>
    </location>
</feature>
<feature type="region of interest" description="Disordered" evidence="1">
    <location>
        <begin position="403"/>
        <end position="430"/>
    </location>
</feature>
<proteinExistence type="predicted"/>
<dbReference type="EMBL" id="KV428074">
    <property type="protein sequence ID" value="KZT37861.1"/>
    <property type="molecule type" value="Genomic_DNA"/>
</dbReference>
<protein>
    <recommendedName>
        <fullName evidence="4">F-box domain-containing protein</fullName>
    </recommendedName>
</protein>
<feature type="compositionally biased region" description="Basic and acidic residues" evidence="1">
    <location>
        <begin position="404"/>
        <end position="415"/>
    </location>
</feature>
<organism evidence="2 3">
    <name type="scientific">Sistotremastrum suecicum HHB10207 ss-3</name>
    <dbReference type="NCBI Taxonomy" id="1314776"/>
    <lineage>
        <taxon>Eukaryota</taxon>
        <taxon>Fungi</taxon>
        <taxon>Dikarya</taxon>
        <taxon>Basidiomycota</taxon>
        <taxon>Agaricomycotina</taxon>
        <taxon>Agaricomycetes</taxon>
        <taxon>Sistotremastrales</taxon>
        <taxon>Sistotremastraceae</taxon>
        <taxon>Sistotremastrum</taxon>
    </lineage>
</organism>
<dbReference type="AlphaFoldDB" id="A0A166CVI7"/>
<feature type="compositionally biased region" description="Polar residues" evidence="1">
    <location>
        <begin position="421"/>
        <end position="430"/>
    </location>
</feature>
<dbReference type="Proteomes" id="UP000076798">
    <property type="component" value="Unassembled WGS sequence"/>
</dbReference>
<name>A0A166CVI7_9AGAM</name>
<gene>
    <name evidence="2" type="ORF">SISSUDRAFT_1047809</name>
</gene>
<keyword evidence="3" id="KW-1185">Reference proteome</keyword>
<reference evidence="2 3" key="1">
    <citation type="journal article" date="2016" name="Mol. Biol. Evol.">
        <title>Comparative Genomics of Early-Diverging Mushroom-Forming Fungi Provides Insights into the Origins of Lignocellulose Decay Capabilities.</title>
        <authorList>
            <person name="Nagy L.G."/>
            <person name="Riley R."/>
            <person name="Tritt A."/>
            <person name="Adam C."/>
            <person name="Daum C."/>
            <person name="Floudas D."/>
            <person name="Sun H."/>
            <person name="Yadav J.S."/>
            <person name="Pangilinan J."/>
            <person name="Larsson K.H."/>
            <person name="Matsuura K."/>
            <person name="Barry K."/>
            <person name="Labutti K."/>
            <person name="Kuo R."/>
            <person name="Ohm R.A."/>
            <person name="Bhattacharya S.S."/>
            <person name="Shirouzu T."/>
            <person name="Yoshinaga Y."/>
            <person name="Martin F.M."/>
            <person name="Grigoriev I.V."/>
            <person name="Hibbett D.S."/>
        </authorList>
    </citation>
    <scope>NUCLEOTIDE SEQUENCE [LARGE SCALE GENOMIC DNA]</scope>
    <source>
        <strain evidence="2 3">HHB10207 ss-3</strain>
    </source>
</reference>
<accession>A0A166CVI7</accession>
<evidence type="ECO:0000256" key="1">
    <source>
        <dbReference type="SAM" id="MobiDB-lite"/>
    </source>
</evidence>
<sequence length="430" mass="49462">MDLPTEIYARIAEEIRAWDDRLVEEKTLVNLSAVSKSWRPEALRALWSKVVIDDKDKGSMNPRGIKGTIAMVSVIVQMEYCHYIRDLRIILEMANATEEPQYVVPGFSMEDKIIHILYNSHNLRALHIRDLAMHYSRKDENVGSMIIQSAYRCRFHQLRRLKLMLNQNDDYREPDCSKSGDALLRFLSNHPELTHLELSAENEYSLEPGGRFPRLLSNLKSFEGSPEEARILAGSSSPLGSSLTDITLDIDPMDADDYDHAHWCLVRDLGLLDKPFNSVRSLVFTADCGPYLDVSMLLAIHRCFPNVEDLRGVAISPYLVNILLAETRIPNENPLPKLNSLKFDGYEIEGMHDNEWEVEEALGNLPCLFESLRTAFRSVDYMSLSRNRRPDRLHLTFDENGSVKTRERERHLDWQKRKRASSVQTDKSED</sequence>